<dbReference type="STRING" id="880073.Cabys_3493"/>
<feature type="region of interest" description="Disordered" evidence="1">
    <location>
        <begin position="356"/>
        <end position="419"/>
    </location>
</feature>
<dbReference type="InParanoid" id="H1XSR6"/>
<dbReference type="HOGENOM" id="CLU_276788_0_0_0"/>
<evidence type="ECO:0000313" key="2">
    <source>
        <dbReference type="EMBL" id="EHO40293.1"/>
    </source>
</evidence>
<gene>
    <name evidence="2" type="ORF">Calab_0650</name>
</gene>
<evidence type="ECO:0000256" key="1">
    <source>
        <dbReference type="SAM" id="MobiDB-lite"/>
    </source>
</evidence>
<dbReference type="eggNOG" id="ENOG502Z858">
    <property type="taxonomic scope" value="Bacteria"/>
</dbReference>
<protein>
    <submittedName>
        <fullName evidence="2">Uncharacterized protein</fullName>
    </submittedName>
</protein>
<dbReference type="Gene3D" id="2.60.40.4070">
    <property type="match status" value="1"/>
</dbReference>
<name>H1XSR6_CALAY</name>
<dbReference type="PaxDb" id="880073-Calab_0650"/>
<dbReference type="EMBL" id="CM001402">
    <property type="protein sequence ID" value="EHO40293.1"/>
    <property type="molecule type" value="Genomic_DNA"/>
</dbReference>
<dbReference type="AlphaFoldDB" id="H1XSR6"/>
<dbReference type="InterPro" id="IPR013783">
    <property type="entry name" value="Ig-like_fold"/>
</dbReference>
<proteinExistence type="predicted"/>
<dbReference type="Gene3D" id="2.60.40.10">
    <property type="entry name" value="Immunoglobulins"/>
    <property type="match status" value="1"/>
</dbReference>
<reference evidence="2 3" key="1">
    <citation type="submission" date="2011-09" db="EMBL/GenBank/DDBJ databases">
        <title>The permanent draft genome of Caldithrix abyssi DSM 13497.</title>
        <authorList>
            <consortium name="US DOE Joint Genome Institute (JGI-PGF)"/>
            <person name="Lucas S."/>
            <person name="Han J."/>
            <person name="Lapidus A."/>
            <person name="Bruce D."/>
            <person name="Goodwin L."/>
            <person name="Pitluck S."/>
            <person name="Peters L."/>
            <person name="Kyrpides N."/>
            <person name="Mavromatis K."/>
            <person name="Ivanova N."/>
            <person name="Mikhailova N."/>
            <person name="Chertkov O."/>
            <person name="Detter J.C."/>
            <person name="Tapia R."/>
            <person name="Han C."/>
            <person name="Land M."/>
            <person name="Hauser L."/>
            <person name="Markowitz V."/>
            <person name="Cheng J.-F."/>
            <person name="Hugenholtz P."/>
            <person name="Woyke T."/>
            <person name="Wu D."/>
            <person name="Spring S."/>
            <person name="Brambilla E."/>
            <person name="Klenk H.-P."/>
            <person name="Eisen J.A."/>
        </authorList>
    </citation>
    <scope>NUCLEOTIDE SEQUENCE [LARGE SCALE GENOMIC DNA]</scope>
    <source>
        <strain evidence="2 3">DSM 13497</strain>
    </source>
</reference>
<organism evidence="2 3">
    <name type="scientific">Caldithrix abyssi DSM 13497</name>
    <dbReference type="NCBI Taxonomy" id="880073"/>
    <lineage>
        <taxon>Bacteria</taxon>
        <taxon>Pseudomonadati</taxon>
        <taxon>Calditrichota</taxon>
        <taxon>Calditrichia</taxon>
        <taxon>Calditrichales</taxon>
        <taxon>Calditrichaceae</taxon>
        <taxon>Caldithrix</taxon>
    </lineage>
</organism>
<dbReference type="Proteomes" id="UP000004671">
    <property type="component" value="Chromosome"/>
</dbReference>
<evidence type="ECO:0000313" key="3">
    <source>
        <dbReference type="Proteomes" id="UP000004671"/>
    </source>
</evidence>
<sequence length="1054" mass="118756" precursor="true">MGYKVMKEKHLQTGYLHWLLLFALLIGVQILHAQEDIYIDPNRGAKEFRKELIMNSNKVESIVGNWGIFGKVNHPYSGVWPKGTGHGHVHEMTILVGAEVTGIDGQTYHIISDSYGDFPDRAPDGTEYFWNPKPGYANDHRIYINPNTGEIDSTSLIATSTDKTTWPETWPGKDATWNGRWNGYFGKDQFMADQECIYVMDDFTNSEFPYYPFIADSTRRGLGLQCETRMFQWVHPLAEDQIFIHFQVTNVSDYVYDRNIYFGAFADTHPGGLGASDDDSGFDKKMDMVFAWDHDNIGVWTKYRDILPGYLAWKYLESPGFGDDGIDNDDDGLIDERRDNDAGEWIFGPVGDYGEPKWHWSGDEDGDWDPQVDDVGSDGIGPKDPNYDAPDLDGTEGNGKPDQGEPNFGKTDNDESDQIGLTSFYSPHYGSVYISNDEAIWNYIQPGVFETPAQNSNNLWIFASGPFLLERNQTERFSVCWLFGEDEREIYRNAVTSQRIYDNDYRFTKPPLQPTVKVVPGDGKITLYWDNIAERSRDPVYGYDFEGYRIYRGTNPQMTESQKISDAFGNIVYRKPIAQFDLKDGIKGLHPIAMGEELGEEYSSGIHYYLGDDTGLKYYYEDTDVQNGVTYYYAVVSYDKGYYPGMDDRNLVPMSPSESPFKFTYEYGELKEKSVNAVIATPNAPATNYKPGYTDADEYGNISKVNNSSATGSIKVKIVDPDILPDQNQFQVSFSHILNELGEITTKTYTIKNLTTNEVIFDSVEIPIDPATNAPVSSWNTPIFSGMILSFENKFPDFDIIKAVSGWSGDYKTNLIPEIIKSSQGTIPMNVAIEITDTLASHPFKKDYQVYFKVYDFYTNDSIPFFFSYDKNGDYKIGEGDQISLIAPTGTGKLVKAYKITFNAPTDPNVEVIDPQPGDVFYLKSDSPFKEGDLYQFTTFQSGLLEVGKEVLDKVAVVPNPYVVAASWEQESVLSGRGERKIYFIHLPAECTIRIFTQNGVLVKTIQHSGVASDGSATWDLTTDEGLEVSFGIYIYHIEAPGIGEKVGTFGIIN</sequence>
<accession>H1XSR6</accession>
<feature type="compositionally biased region" description="Acidic residues" evidence="1">
    <location>
        <begin position="363"/>
        <end position="376"/>
    </location>
</feature>
<keyword evidence="3" id="KW-1185">Reference proteome</keyword>